<name>A0A0L0C3S9_LUCCU</name>
<accession>A0A0L0C3S9</accession>
<reference evidence="1 2" key="1">
    <citation type="journal article" date="2015" name="Nat. Commun.">
        <title>Lucilia cuprina genome unlocks parasitic fly biology to underpin future interventions.</title>
        <authorList>
            <person name="Anstead C.A."/>
            <person name="Korhonen P.K."/>
            <person name="Young N.D."/>
            <person name="Hall R.S."/>
            <person name="Jex A.R."/>
            <person name="Murali S.C."/>
            <person name="Hughes D.S."/>
            <person name="Lee S.F."/>
            <person name="Perry T."/>
            <person name="Stroehlein A.J."/>
            <person name="Ansell B.R."/>
            <person name="Breugelmans B."/>
            <person name="Hofmann A."/>
            <person name="Qu J."/>
            <person name="Dugan S."/>
            <person name="Lee S.L."/>
            <person name="Chao H."/>
            <person name="Dinh H."/>
            <person name="Han Y."/>
            <person name="Doddapaneni H.V."/>
            <person name="Worley K.C."/>
            <person name="Muzny D.M."/>
            <person name="Ioannidis P."/>
            <person name="Waterhouse R.M."/>
            <person name="Zdobnov E.M."/>
            <person name="James P.J."/>
            <person name="Bagnall N.H."/>
            <person name="Kotze A.C."/>
            <person name="Gibbs R.A."/>
            <person name="Richards S."/>
            <person name="Batterham P."/>
            <person name="Gasser R.B."/>
        </authorList>
    </citation>
    <scope>NUCLEOTIDE SEQUENCE [LARGE SCALE GENOMIC DNA]</scope>
    <source>
        <strain evidence="1 2">LS</strain>
        <tissue evidence="1">Full body</tissue>
    </source>
</reference>
<dbReference type="EMBL" id="JRES01000951">
    <property type="protein sequence ID" value="KNC26866.1"/>
    <property type="molecule type" value="Genomic_DNA"/>
</dbReference>
<protein>
    <submittedName>
        <fullName evidence="1">Uncharacterized protein</fullName>
    </submittedName>
</protein>
<keyword evidence="2" id="KW-1185">Reference proteome</keyword>
<comment type="caution">
    <text evidence="1">The sequence shown here is derived from an EMBL/GenBank/DDBJ whole genome shotgun (WGS) entry which is preliminary data.</text>
</comment>
<dbReference type="Proteomes" id="UP000037069">
    <property type="component" value="Unassembled WGS sequence"/>
</dbReference>
<organism evidence="1 2">
    <name type="scientific">Lucilia cuprina</name>
    <name type="common">Green bottle fly</name>
    <name type="synonym">Australian sheep blowfly</name>
    <dbReference type="NCBI Taxonomy" id="7375"/>
    <lineage>
        <taxon>Eukaryota</taxon>
        <taxon>Metazoa</taxon>
        <taxon>Ecdysozoa</taxon>
        <taxon>Arthropoda</taxon>
        <taxon>Hexapoda</taxon>
        <taxon>Insecta</taxon>
        <taxon>Pterygota</taxon>
        <taxon>Neoptera</taxon>
        <taxon>Endopterygota</taxon>
        <taxon>Diptera</taxon>
        <taxon>Brachycera</taxon>
        <taxon>Muscomorpha</taxon>
        <taxon>Oestroidea</taxon>
        <taxon>Calliphoridae</taxon>
        <taxon>Luciliinae</taxon>
        <taxon>Lucilia</taxon>
    </lineage>
</organism>
<gene>
    <name evidence="1" type="ORF">FF38_03349</name>
</gene>
<sequence length="153" mass="18297">MLRELLWLQDDKKYALEQETFGQFAIDTKLTSLKRLQQKRQPHLKAALTQVNIQHLWYKTIFVPVAVERNKDTNQRRTTWVLDRSKHSYIFFKSLKPNMTIFASTLQFHFQITSEKERKNCFLRKTSDVLYFNTCAQLLSLKCLLIIYEFSLS</sequence>
<evidence type="ECO:0000313" key="1">
    <source>
        <dbReference type="EMBL" id="KNC26866.1"/>
    </source>
</evidence>
<evidence type="ECO:0000313" key="2">
    <source>
        <dbReference type="Proteomes" id="UP000037069"/>
    </source>
</evidence>
<proteinExistence type="predicted"/>
<dbReference type="AlphaFoldDB" id="A0A0L0C3S9"/>